<dbReference type="InterPro" id="IPR020084">
    <property type="entry name" value="NUDIX_hydrolase_CS"/>
</dbReference>
<dbReference type="InterPro" id="IPR000086">
    <property type="entry name" value="NUDIX_hydrolase_dom"/>
</dbReference>
<dbReference type="Gene3D" id="3.90.79.10">
    <property type="entry name" value="Nucleoside Triphosphate Pyrophosphohydrolase"/>
    <property type="match status" value="1"/>
</dbReference>
<dbReference type="PANTHER" id="PTHR43736:SF1">
    <property type="entry name" value="DIHYDRONEOPTERIN TRIPHOSPHATE DIPHOSPHATASE"/>
    <property type="match status" value="1"/>
</dbReference>
<evidence type="ECO:0000256" key="3">
    <source>
        <dbReference type="RuleBase" id="RU003476"/>
    </source>
</evidence>
<evidence type="ECO:0000259" key="4">
    <source>
        <dbReference type="PROSITE" id="PS51462"/>
    </source>
</evidence>
<evidence type="ECO:0000313" key="6">
    <source>
        <dbReference type="Proteomes" id="UP000027180"/>
    </source>
</evidence>
<comment type="cofactor">
    <cofactor evidence="1">
        <name>Mg(2+)</name>
        <dbReference type="ChEBI" id="CHEBI:18420"/>
    </cofactor>
</comment>
<keyword evidence="2 3" id="KW-0378">Hydrolase</keyword>
<dbReference type="InterPro" id="IPR015797">
    <property type="entry name" value="NUDIX_hydrolase-like_dom_sf"/>
</dbReference>
<evidence type="ECO:0000256" key="1">
    <source>
        <dbReference type="ARBA" id="ARBA00001946"/>
    </source>
</evidence>
<dbReference type="InterPro" id="IPR020476">
    <property type="entry name" value="Nudix_hydrolase"/>
</dbReference>
<sequence>MNRYTAFRALSSEPTHTKIAEAGQRWHATISPCDRIDRHNESSLMISTAKAASSAILERDGRFLLVLRRNPPSADMYAFPGGRAEPGETPEQTALREFREETGISAHNPQLFSTYDLKTHGPDGSIKSHFFLSVFRVEADRDMVAEAADDAAALGWYTVDEIRRLPVPQSVLECAERLAQDDYRPTGR</sequence>
<gene>
    <name evidence="5" type="ORF">IE4771_CH01468</name>
</gene>
<dbReference type="PROSITE" id="PS51462">
    <property type="entry name" value="NUDIX"/>
    <property type="match status" value="1"/>
</dbReference>
<dbReference type="KEGG" id="rei:IE4771_CH01468"/>
<dbReference type="EMBL" id="CP006986">
    <property type="protein sequence ID" value="AIC26613.1"/>
    <property type="molecule type" value="Genomic_DNA"/>
</dbReference>
<dbReference type="CDD" id="cd04673">
    <property type="entry name" value="NUDIX_ADPRase"/>
    <property type="match status" value="1"/>
</dbReference>
<accession>A0A060HUM4</accession>
<proteinExistence type="inferred from homology"/>
<feature type="domain" description="Nudix hydrolase" evidence="4">
    <location>
        <begin position="48"/>
        <end position="180"/>
    </location>
</feature>
<reference evidence="5 6" key="1">
    <citation type="submission" date="2013-12" db="EMBL/GenBank/DDBJ databases">
        <title>Complete genome sequence of Rhizobium etli bv. mimosae IE4771.</title>
        <authorList>
            <person name="Bustos P."/>
            <person name="Santamaria R.I."/>
            <person name="Lozano L."/>
            <person name="Ormeno-Orrillo E."/>
            <person name="Rogel M.A."/>
            <person name="Romero D."/>
            <person name="Cevallos M.A."/>
            <person name="Martinez-Romero E."/>
            <person name="Gonzalez V."/>
        </authorList>
    </citation>
    <scope>NUCLEOTIDE SEQUENCE [LARGE SCALE GENOMIC DNA]</scope>
    <source>
        <strain evidence="5 6">IE4771</strain>
    </source>
</reference>
<dbReference type="Proteomes" id="UP000027180">
    <property type="component" value="Chromosome"/>
</dbReference>
<dbReference type="AlphaFoldDB" id="A0A060HUM4"/>
<comment type="similarity">
    <text evidence="3">Belongs to the Nudix hydrolase family.</text>
</comment>
<dbReference type="PROSITE" id="PS00893">
    <property type="entry name" value="NUDIX_BOX"/>
    <property type="match status" value="1"/>
</dbReference>
<dbReference type="SUPFAM" id="SSF55811">
    <property type="entry name" value="Nudix"/>
    <property type="match status" value="1"/>
</dbReference>
<dbReference type="PANTHER" id="PTHR43736">
    <property type="entry name" value="ADP-RIBOSE PYROPHOSPHATASE"/>
    <property type="match status" value="1"/>
</dbReference>
<organism evidence="5 6">
    <name type="scientific">Rhizobium etli bv. mimosae str. IE4771</name>
    <dbReference type="NCBI Taxonomy" id="1432050"/>
    <lineage>
        <taxon>Bacteria</taxon>
        <taxon>Pseudomonadati</taxon>
        <taxon>Pseudomonadota</taxon>
        <taxon>Alphaproteobacteria</taxon>
        <taxon>Hyphomicrobiales</taxon>
        <taxon>Rhizobiaceae</taxon>
        <taxon>Rhizobium/Agrobacterium group</taxon>
        <taxon>Rhizobium</taxon>
    </lineage>
</organism>
<dbReference type="Pfam" id="PF00293">
    <property type="entry name" value="NUDIX"/>
    <property type="match status" value="1"/>
</dbReference>
<evidence type="ECO:0000256" key="2">
    <source>
        <dbReference type="ARBA" id="ARBA00022801"/>
    </source>
</evidence>
<dbReference type="PRINTS" id="PR00502">
    <property type="entry name" value="NUDIXFAMILY"/>
</dbReference>
<dbReference type="HOGENOM" id="CLU_037162_20_2_5"/>
<protein>
    <submittedName>
        <fullName evidence="5">NUDIX hydrolase domain-containing protein</fullName>
    </submittedName>
</protein>
<name>A0A060HUM4_RHIET</name>
<evidence type="ECO:0000313" key="5">
    <source>
        <dbReference type="EMBL" id="AIC26613.1"/>
    </source>
</evidence>
<dbReference type="GO" id="GO:0016787">
    <property type="term" value="F:hydrolase activity"/>
    <property type="evidence" value="ECO:0007669"/>
    <property type="project" value="UniProtKB-KW"/>
</dbReference>